<name>A0A451AFG6_9GAMM</name>
<reference evidence="1" key="1">
    <citation type="submission" date="2019-02" db="EMBL/GenBank/DDBJ databases">
        <authorList>
            <person name="Gruber-Vodicka R. H."/>
            <person name="Seah K. B. B."/>
        </authorList>
    </citation>
    <scope>NUCLEOTIDE SEQUENCE</scope>
    <source>
        <strain evidence="1">BECK_BZ126</strain>
    </source>
</reference>
<accession>A0A451AFG6</accession>
<dbReference type="EMBL" id="CAADFW010000145">
    <property type="protein sequence ID" value="VFK64800.1"/>
    <property type="molecule type" value="Genomic_DNA"/>
</dbReference>
<protein>
    <submittedName>
        <fullName evidence="1">Uncharacterized protein</fullName>
    </submittedName>
</protein>
<sequence length="85" mass="9297">MISVLRGRLCNIGPRRQTASKRALPYELLSLANAPGQISLRDIPDRRNATIPIISVASEKGQGVEASVFTATFIGVKRAKHRKDI</sequence>
<gene>
    <name evidence="1" type="ORF">BECKTC1821F_GA0114240_11455</name>
</gene>
<organism evidence="1">
    <name type="scientific">Candidatus Kentrum sp. TC</name>
    <dbReference type="NCBI Taxonomy" id="2126339"/>
    <lineage>
        <taxon>Bacteria</taxon>
        <taxon>Pseudomonadati</taxon>
        <taxon>Pseudomonadota</taxon>
        <taxon>Gammaproteobacteria</taxon>
        <taxon>Candidatus Kentrum</taxon>
    </lineage>
</organism>
<proteinExistence type="predicted"/>
<evidence type="ECO:0000313" key="1">
    <source>
        <dbReference type="EMBL" id="VFK64800.1"/>
    </source>
</evidence>
<dbReference type="AlphaFoldDB" id="A0A451AFG6"/>